<evidence type="ECO:0000313" key="8">
    <source>
        <dbReference type="Proteomes" id="UP001595859"/>
    </source>
</evidence>
<dbReference type="PANTHER" id="PTHR43289:SF34">
    <property type="entry name" value="SERINE_THREONINE-PROTEIN KINASE YBDM-RELATED"/>
    <property type="match status" value="1"/>
</dbReference>
<dbReference type="PROSITE" id="PS00107">
    <property type="entry name" value="PROTEIN_KINASE_ATP"/>
    <property type="match status" value="1"/>
</dbReference>
<evidence type="ECO:0000313" key="7">
    <source>
        <dbReference type="EMBL" id="MFC4855311.1"/>
    </source>
</evidence>
<dbReference type="InterPro" id="IPR008271">
    <property type="entry name" value="Ser/Thr_kinase_AS"/>
</dbReference>
<dbReference type="SUPFAM" id="SSF56112">
    <property type="entry name" value="Protein kinase-like (PK-like)"/>
    <property type="match status" value="1"/>
</dbReference>
<name>A0ABV9S4B3_9PSEU</name>
<dbReference type="Gene3D" id="1.10.510.10">
    <property type="entry name" value="Transferase(Phosphotransferase) domain 1"/>
    <property type="match status" value="1"/>
</dbReference>
<keyword evidence="2 5" id="KW-0547">Nucleotide-binding</keyword>
<gene>
    <name evidence="7" type="ORF">ACFPCV_17520</name>
</gene>
<dbReference type="SMART" id="SM00220">
    <property type="entry name" value="S_TKc"/>
    <property type="match status" value="1"/>
</dbReference>
<dbReference type="PANTHER" id="PTHR43289">
    <property type="entry name" value="MITOGEN-ACTIVATED PROTEIN KINASE KINASE KINASE 20-RELATED"/>
    <property type="match status" value="1"/>
</dbReference>
<organism evidence="7 8">
    <name type="scientific">Actinophytocola glycyrrhizae</name>
    <dbReference type="NCBI Taxonomy" id="2044873"/>
    <lineage>
        <taxon>Bacteria</taxon>
        <taxon>Bacillati</taxon>
        <taxon>Actinomycetota</taxon>
        <taxon>Actinomycetes</taxon>
        <taxon>Pseudonocardiales</taxon>
        <taxon>Pseudonocardiaceae</taxon>
    </lineage>
</organism>
<dbReference type="Pfam" id="PF00069">
    <property type="entry name" value="Pkinase"/>
    <property type="match status" value="1"/>
</dbReference>
<keyword evidence="1 7" id="KW-0808">Transferase</keyword>
<keyword evidence="8" id="KW-1185">Reference proteome</keyword>
<evidence type="ECO:0000256" key="3">
    <source>
        <dbReference type="ARBA" id="ARBA00022777"/>
    </source>
</evidence>
<evidence type="ECO:0000256" key="1">
    <source>
        <dbReference type="ARBA" id="ARBA00022679"/>
    </source>
</evidence>
<dbReference type="InterPro" id="IPR011009">
    <property type="entry name" value="Kinase-like_dom_sf"/>
</dbReference>
<feature type="binding site" evidence="5">
    <location>
        <position position="40"/>
    </location>
    <ligand>
        <name>ATP</name>
        <dbReference type="ChEBI" id="CHEBI:30616"/>
    </ligand>
</feature>
<evidence type="ECO:0000259" key="6">
    <source>
        <dbReference type="PROSITE" id="PS50011"/>
    </source>
</evidence>
<dbReference type="InterPro" id="IPR000719">
    <property type="entry name" value="Prot_kinase_dom"/>
</dbReference>
<dbReference type="PROSITE" id="PS50011">
    <property type="entry name" value="PROTEIN_KINASE_DOM"/>
    <property type="match status" value="1"/>
</dbReference>
<feature type="domain" description="Protein kinase" evidence="6">
    <location>
        <begin position="11"/>
        <end position="262"/>
    </location>
</feature>
<evidence type="ECO:0000256" key="4">
    <source>
        <dbReference type="ARBA" id="ARBA00022840"/>
    </source>
</evidence>
<dbReference type="Proteomes" id="UP001595859">
    <property type="component" value="Unassembled WGS sequence"/>
</dbReference>
<dbReference type="EMBL" id="JBHSIS010000007">
    <property type="protein sequence ID" value="MFC4855311.1"/>
    <property type="molecule type" value="Genomic_DNA"/>
</dbReference>
<dbReference type="CDD" id="cd14014">
    <property type="entry name" value="STKc_PknB_like"/>
    <property type="match status" value="1"/>
</dbReference>
<evidence type="ECO:0000256" key="5">
    <source>
        <dbReference type="PROSITE-ProRule" id="PRU10141"/>
    </source>
</evidence>
<evidence type="ECO:0000256" key="2">
    <source>
        <dbReference type="ARBA" id="ARBA00022741"/>
    </source>
</evidence>
<dbReference type="GO" id="GO:0004674">
    <property type="term" value="F:protein serine/threonine kinase activity"/>
    <property type="evidence" value="ECO:0007669"/>
    <property type="project" value="UniProtKB-EC"/>
</dbReference>
<dbReference type="InterPro" id="IPR017441">
    <property type="entry name" value="Protein_kinase_ATP_BS"/>
</dbReference>
<accession>A0ABV9S4B3</accession>
<dbReference type="EC" id="2.7.11.1" evidence="7"/>
<proteinExistence type="predicted"/>
<protein>
    <submittedName>
        <fullName evidence="7">Serine/threonine-protein kinase</fullName>
        <ecNumber evidence="7">2.7.11.1</ecNumber>
    </submittedName>
</protein>
<comment type="caution">
    <text evidence="7">The sequence shown here is derived from an EMBL/GenBank/DDBJ whole genome shotgun (WGS) entry which is preliminary data.</text>
</comment>
<keyword evidence="3 7" id="KW-0418">Kinase</keyword>
<keyword evidence="4 5" id="KW-0067">ATP-binding</keyword>
<reference evidence="8" key="1">
    <citation type="journal article" date="2019" name="Int. J. Syst. Evol. Microbiol.">
        <title>The Global Catalogue of Microorganisms (GCM) 10K type strain sequencing project: providing services to taxonomists for standard genome sequencing and annotation.</title>
        <authorList>
            <consortium name="The Broad Institute Genomics Platform"/>
            <consortium name="The Broad Institute Genome Sequencing Center for Infectious Disease"/>
            <person name="Wu L."/>
            <person name="Ma J."/>
        </authorList>
    </citation>
    <scope>NUCLEOTIDE SEQUENCE [LARGE SCALE GENOMIC DNA]</scope>
    <source>
        <strain evidence="8">ZS-22-S1</strain>
    </source>
</reference>
<dbReference type="PROSITE" id="PS00108">
    <property type="entry name" value="PROTEIN_KINASE_ST"/>
    <property type="match status" value="1"/>
</dbReference>
<dbReference type="RefSeq" id="WP_378057260.1">
    <property type="nucleotide sequence ID" value="NZ_JBHSIS010000007.1"/>
</dbReference>
<sequence>MSTTTIIDHRYRLGPRLGGGGMADVFEASDLRLRRQVALKRCRTIRRRRHILDEAELLAGLSHPGLLRLYDIGFDGQRPFLVLQLASGGTLRDRLDSGPLAPDRVAEIGATVASVLTYVHSEDVVHRDVKPENLLFDSVGECYLADFGIALTGDRPAPDFVGTAGYLAPEQIGYGEVGPAADVYSLGLVLLESLTGETEYPGDGPEAAMARLVHPPKVPAVWGRTWRSLLTAMTAIEPARRPTAAACATVLRALEAGEHVPLPGCVRRRSRFETIMSAACSALF</sequence>